<dbReference type="EMBL" id="JBKAMQ010000002">
    <property type="protein sequence ID" value="MFN6506763.1"/>
    <property type="molecule type" value="Genomic_DNA"/>
</dbReference>
<dbReference type="RefSeq" id="WP_229017509.1">
    <property type="nucleotide sequence ID" value="NZ_CP064001.1"/>
</dbReference>
<gene>
    <name evidence="2" type="ORF">ACK3FC_05800</name>
</gene>
<sequence>MSDEYNHEAGSCQSDSSYSRHDDTLGVSLLHGLGKAPVRVASGGYESLAHRRMMGGRITRDSQRAANLYAEKKRVNWNQATSASGKISHKIQSMLGMRDAESRIQAFVEFMADGKERPDATMLDLDDGWLRVTRVVNGEAALIDVQCDSDGKVVDARHPGRFPFLPEGKEREAFDTALQELRLRGTEMLSAVPVYYVNRNTRGYIIPTHGYVVAGHPDRGRKSGAILYGVGGDPKRGPVILDEKLLISLIGKPNSKINHKLPAPVRTAISALSGSSFSTREEFYESYCRARVDGIDPLELHNEISSIYRLLPLSTMEMWPKKAGDYRVERPPAPERDLRAFENLPKKIGQKVWLKKISEVDSIDLLEAKQQFTLHQLYQDEILGRNGTGVPSSDFKPEGDFRRREHFLVSTPRFQRLPPHATDMVGNCNTGASSLLQQAVDKYTKKNNLPSKKVTAASVFGVGSNHRLAIWNPLSDSSSKKA</sequence>
<accession>A0ABW9KSI3</accession>
<reference evidence="2 3" key="1">
    <citation type="submission" date="2024-12" db="EMBL/GenBank/DDBJ databases">
        <authorList>
            <person name="Alaofin S."/>
            <person name="Velasco D."/>
            <person name="Li D."/>
            <person name="Baldwin T."/>
            <person name="Liu Z."/>
            <person name="Schachterle J.K."/>
        </authorList>
    </citation>
    <scope>NUCLEOTIDE SEQUENCE [LARGE SCALE GENOMIC DNA]</scope>
    <source>
        <strain evidence="2 3">B1</strain>
    </source>
</reference>
<protein>
    <submittedName>
        <fullName evidence="2">Type III effector</fullName>
    </submittedName>
</protein>
<evidence type="ECO:0000256" key="1">
    <source>
        <dbReference type="SAM" id="MobiDB-lite"/>
    </source>
</evidence>
<keyword evidence="3" id="KW-1185">Reference proteome</keyword>
<organism evidence="2 3">
    <name type="scientific">Xanthomonas translucens pv. translucens</name>
    <dbReference type="NCBI Taxonomy" id="134875"/>
    <lineage>
        <taxon>Bacteria</taxon>
        <taxon>Pseudomonadati</taxon>
        <taxon>Pseudomonadota</taxon>
        <taxon>Gammaproteobacteria</taxon>
        <taxon>Lysobacterales</taxon>
        <taxon>Lysobacteraceae</taxon>
        <taxon>Xanthomonas</taxon>
        <taxon>Xanthomonas translucens group</taxon>
    </lineage>
</organism>
<name>A0ABW9KSI3_XANCT</name>
<dbReference type="Proteomes" id="UP001635788">
    <property type="component" value="Unassembled WGS sequence"/>
</dbReference>
<proteinExistence type="predicted"/>
<feature type="region of interest" description="Disordered" evidence="1">
    <location>
        <begin position="1"/>
        <end position="20"/>
    </location>
</feature>
<evidence type="ECO:0000313" key="3">
    <source>
        <dbReference type="Proteomes" id="UP001635788"/>
    </source>
</evidence>
<comment type="caution">
    <text evidence="2">The sequence shown here is derived from an EMBL/GenBank/DDBJ whole genome shotgun (WGS) entry which is preliminary data.</text>
</comment>
<evidence type="ECO:0000313" key="2">
    <source>
        <dbReference type="EMBL" id="MFN6506763.1"/>
    </source>
</evidence>